<dbReference type="EMBL" id="KV921947">
    <property type="protein sequence ID" value="ORE05347.1"/>
    <property type="molecule type" value="Genomic_DNA"/>
</dbReference>
<reference evidence="1" key="1">
    <citation type="journal article" date="2016" name="Proc. Natl. Acad. Sci. U.S.A.">
        <title>Lipid metabolic changes in an early divergent fungus govern the establishment of a mutualistic symbiosis with endobacteria.</title>
        <authorList>
            <person name="Lastovetsky O.A."/>
            <person name="Gaspar M.L."/>
            <person name="Mondo S.J."/>
            <person name="LaButti K.M."/>
            <person name="Sandor L."/>
            <person name="Grigoriev I.V."/>
            <person name="Henry S.A."/>
            <person name="Pawlowska T.E."/>
        </authorList>
    </citation>
    <scope>NUCLEOTIDE SEQUENCE [LARGE SCALE GENOMIC DNA]</scope>
    <source>
        <strain evidence="1">ATCC 52814</strain>
    </source>
</reference>
<evidence type="ECO:0000313" key="1">
    <source>
        <dbReference type="EMBL" id="ORE05347.1"/>
    </source>
</evidence>
<protein>
    <submittedName>
        <fullName evidence="1">Uncharacterized protein</fullName>
    </submittedName>
</protein>
<dbReference type="Proteomes" id="UP000242414">
    <property type="component" value="Unassembled WGS sequence"/>
</dbReference>
<dbReference type="AlphaFoldDB" id="A0A1X0QZZ0"/>
<gene>
    <name evidence="1" type="ORF">BCV72DRAFT_306510</name>
</gene>
<organism evidence="1">
    <name type="scientific">Rhizopus microsporus var. microsporus</name>
    <dbReference type="NCBI Taxonomy" id="86635"/>
    <lineage>
        <taxon>Eukaryota</taxon>
        <taxon>Fungi</taxon>
        <taxon>Fungi incertae sedis</taxon>
        <taxon>Mucoromycota</taxon>
        <taxon>Mucoromycotina</taxon>
        <taxon>Mucoromycetes</taxon>
        <taxon>Mucorales</taxon>
        <taxon>Mucorineae</taxon>
        <taxon>Rhizopodaceae</taxon>
        <taxon>Rhizopus</taxon>
    </lineage>
</organism>
<dbReference type="OrthoDB" id="2231920at2759"/>
<name>A0A1X0QZZ0_RHIZD</name>
<accession>A0A1X0QZZ0</accession>
<proteinExistence type="predicted"/>
<dbReference type="VEuPathDB" id="FungiDB:BCV72DRAFT_306510"/>
<sequence length="174" mass="20381">MKAWTESYQVLVQMKNNRYQQLLQHQQRIQLYEQHLSETQAKLVQVMALESREIEKWNSLVESDTWVTAEEHERIHNKLQNISERRSMCMASKAQQRQDIIAEAQKAKTQMTHILGIERGLVSLKKQMELLEIKPVQKRPSLRKMIGLVFAFTNITHRSIAPDSTQKPIGALYQ</sequence>